<sequence>MAQEKTDIVDSFLSPCRKYYFIINSHGCAPDRIMNKKNILLKCLLASLCCIWAFLPWGDSYAAPNKDTDLRGRAEDLYEKRDDPQNAQKAIESYRKIVSENPQDEKAACRLAQLLVWDGALSSDEKAIACYKEAASLSEKVLKQNPKSTGGLYWLGVSYGLWASTAGPIKSISLVGEVKSVMERLAELDPSYEGGGAYRVLGRLYNKLPFFLGGDDAKAEELLRKAVSMGPRYWLNHLYLADLLQKCGREKEARQLVTQVRDTKAAEPGLEPETRLWKDLAGKYLRGEADPDDSLADTSCTATKPGDGQ</sequence>
<dbReference type="SUPFAM" id="SSF48452">
    <property type="entry name" value="TPR-like"/>
    <property type="match status" value="2"/>
</dbReference>
<accession>A0A0D2K3D5</accession>
<protein>
    <recommendedName>
        <fullName evidence="4">Tetratricopeptide repeat protein</fullName>
    </recommendedName>
</protein>
<proteinExistence type="predicted"/>
<keyword evidence="3" id="KW-1185">Reference proteome</keyword>
<comment type="caution">
    <text evidence="2">The sequence shown here is derived from an EMBL/GenBank/DDBJ whole genome shotgun (WGS) entry which is preliminary data.</text>
</comment>
<evidence type="ECO:0000256" key="1">
    <source>
        <dbReference type="SAM" id="MobiDB-lite"/>
    </source>
</evidence>
<name>A0A0D2K3D5_9BACT</name>
<dbReference type="EMBL" id="AZAC01000001">
    <property type="protein sequence ID" value="KIX16060.1"/>
    <property type="molecule type" value="Genomic_DNA"/>
</dbReference>
<dbReference type="InterPro" id="IPR031823">
    <property type="entry name" value="TatT"/>
</dbReference>
<feature type="region of interest" description="Disordered" evidence="1">
    <location>
        <begin position="287"/>
        <end position="309"/>
    </location>
</feature>
<gene>
    <name evidence="2" type="ORF">X474_00815</name>
</gene>
<dbReference type="STRING" id="1429043.X474_00815"/>
<dbReference type="Proteomes" id="UP000032233">
    <property type="component" value="Unassembled WGS sequence"/>
</dbReference>
<evidence type="ECO:0000313" key="3">
    <source>
        <dbReference type="Proteomes" id="UP000032233"/>
    </source>
</evidence>
<dbReference type="Gene3D" id="1.25.40.10">
    <property type="entry name" value="Tetratricopeptide repeat domain"/>
    <property type="match status" value="1"/>
</dbReference>
<reference evidence="2 3" key="1">
    <citation type="submission" date="2013-11" db="EMBL/GenBank/DDBJ databases">
        <title>Metagenomic analysis of a methanogenic consortium involved in long chain n-alkane degradation.</title>
        <authorList>
            <person name="Davidova I.A."/>
            <person name="Callaghan A.V."/>
            <person name="Wawrik B."/>
            <person name="Pruitt S."/>
            <person name="Marks C."/>
            <person name="Duncan K.E."/>
            <person name="Suflita J.M."/>
        </authorList>
    </citation>
    <scope>NUCLEOTIDE SEQUENCE [LARGE SCALE GENOMIC DNA]</scope>
    <source>
        <strain evidence="2 3">SPR</strain>
    </source>
</reference>
<evidence type="ECO:0000313" key="2">
    <source>
        <dbReference type="EMBL" id="KIX16060.1"/>
    </source>
</evidence>
<evidence type="ECO:0008006" key="4">
    <source>
        <dbReference type="Google" id="ProtNLM"/>
    </source>
</evidence>
<dbReference type="Pfam" id="PF16811">
    <property type="entry name" value="TAtT"/>
    <property type="match status" value="1"/>
</dbReference>
<dbReference type="InParanoid" id="A0A0D2K3D5"/>
<dbReference type="AlphaFoldDB" id="A0A0D2K3D5"/>
<dbReference type="InterPro" id="IPR011990">
    <property type="entry name" value="TPR-like_helical_dom_sf"/>
</dbReference>
<organism evidence="2 3">
    <name type="scientific">Dethiosulfatarculus sandiegensis</name>
    <dbReference type="NCBI Taxonomy" id="1429043"/>
    <lineage>
        <taxon>Bacteria</taxon>
        <taxon>Pseudomonadati</taxon>
        <taxon>Thermodesulfobacteriota</taxon>
        <taxon>Desulfarculia</taxon>
        <taxon>Desulfarculales</taxon>
        <taxon>Desulfarculaceae</taxon>
        <taxon>Dethiosulfatarculus</taxon>
    </lineage>
</organism>